<dbReference type="RefSeq" id="XP_015883111.3">
    <property type="nucleotide sequence ID" value="XM_016027625.4"/>
</dbReference>
<dbReference type="InterPro" id="IPR053198">
    <property type="entry name" value="Gynoecium_Dev_Regulator"/>
</dbReference>
<dbReference type="Pfam" id="PF00564">
    <property type="entry name" value="PB1"/>
    <property type="match status" value="1"/>
</dbReference>
<evidence type="ECO:0000313" key="3">
    <source>
        <dbReference type="RefSeq" id="XP_015883111.3"/>
    </source>
</evidence>
<evidence type="ECO:0000259" key="1">
    <source>
        <dbReference type="SMART" id="SM00666"/>
    </source>
</evidence>
<accession>A0A6P4A4V3</accession>
<gene>
    <name evidence="3" type="primary">LOC107418928</name>
</gene>
<dbReference type="SMART" id="SM00666">
    <property type="entry name" value="PB1"/>
    <property type="match status" value="1"/>
</dbReference>
<dbReference type="PANTHER" id="PTHR31066:SF97">
    <property type="entry name" value="OS03G0401100 PROTEIN"/>
    <property type="match status" value="1"/>
</dbReference>
<dbReference type="InParanoid" id="A0A6P4A4V3"/>
<dbReference type="PANTHER" id="PTHR31066">
    <property type="entry name" value="OS05G0427100 PROTEIN-RELATED"/>
    <property type="match status" value="1"/>
</dbReference>
<dbReference type="KEGG" id="zju:107418928"/>
<organism evidence="2 3">
    <name type="scientific">Ziziphus jujuba</name>
    <name type="common">Chinese jujube</name>
    <name type="synonym">Ziziphus sativa</name>
    <dbReference type="NCBI Taxonomy" id="326968"/>
    <lineage>
        <taxon>Eukaryota</taxon>
        <taxon>Viridiplantae</taxon>
        <taxon>Streptophyta</taxon>
        <taxon>Embryophyta</taxon>
        <taxon>Tracheophyta</taxon>
        <taxon>Spermatophyta</taxon>
        <taxon>Magnoliopsida</taxon>
        <taxon>eudicotyledons</taxon>
        <taxon>Gunneridae</taxon>
        <taxon>Pentapetalae</taxon>
        <taxon>rosids</taxon>
        <taxon>fabids</taxon>
        <taxon>Rosales</taxon>
        <taxon>Rhamnaceae</taxon>
        <taxon>Paliureae</taxon>
        <taxon>Ziziphus</taxon>
    </lineage>
</organism>
<name>A0A6P4A4V3_ZIZJJ</name>
<dbReference type="InterPro" id="IPR000270">
    <property type="entry name" value="PB1_dom"/>
</dbReference>
<dbReference type="Proteomes" id="UP001652623">
    <property type="component" value="Chromosome 2"/>
</dbReference>
<dbReference type="SUPFAM" id="SSF54277">
    <property type="entry name" value="CAD &amp; PB1 domains"/>
    <property type="match status" value="1"/>
</dbReference>
<protein>
    <submittedName>
        <fullName evidence="3">Uncharacterized protein LOC107418928 isoform X1</fullName>
    </submittedName>
</protein>
<reference evidence="3" key="2">
    <citation type="submission" date="2025-08" db="UniProtKB">
        <authorList>
            <consortium name="RefSeq"/>
        </authorList>
    </citation>
    <scope>IDENTIFICATION</scope>
    <source>
        <tissue evidence="3">Seedling</tissue>
    </source>
</reference>
<evidence type="ECO:0000313" key="2">
    <source>
        <dbReference type="Proteomes" id="UP001652623"/>
    </source>
</evidence>
<reference evidence="2" key="1">
    <citation type="submission" date="2025-05" db="UniProtKB">
        <authorList>
            <consortium name="RefSeq"/>
        </authorList>
    </citation>
    <scope>NUCLEOTIDE SEQUENCE [LARGE SCALE GENOMIC DNA]</scope>
</reference>
<proteinExistence type="predicted"/>
<sequence>MSNVKAKLLCNYGGEFTRQLGKPSYVGCKTRLILIDKSVNFDGLRFKMSQLSSASPSGIEIKFQLPNETLDSRLVSVECDDDVAAMLSEFQVSQRILVYVFDADGSASFLRENTIPSDAQEFADAEDDLISLPRVGDDYPQASVNRQTTPSTSELVDGRESKSGCWTGIPRCRNILECIGKHSHFHEV</sequence>
<dbReference type="AlphaFoldDB" id="A0A6P4A4V3"/>
<keyword evidence="2" id="KW-1185">Reference proteome</keyword>
<feature type="domain" description="PB1" evidence="1">
    <location>
        <begin position="18"/>
        <end position="103"/>
    </location>
</feature>
<dbReference type="GeneID" id="107418928"/>